<dbReference type="Proteomes" id="UP000050795">
    <property type="component" value="Unassembled WGS sequence"/>
</dbReference>
<protein>
    <submittedName>
        <fullName evidence="2">Uncharacterized protein</fullName>
    </submittedName>
</protein>
<keyword evidence="1" id="KW-1185">Reference proteome</keyword>
<reference evidence="1" key="1">
    <citation type="submission" date="2022-06" db="EMBL/GenBank/DDBJ databases">
        <authorList>
            <person name="Berger JAMES D."/>
            <person name="Berger JAMES D."/>
        </authorList>
    </citation>
    <scope>NUCLEOTIDE SEQUENCE [LARGE SCALE GENOMIC DNA]</scope>
</reference>
<evidence type="ECO:0000313" key="2">
    <source>
        <dbReference type="WBParaSite" id="TREG1_31850.1"/>
    </source>
</evidence>
<evidence type="ECO:0000313" key="1">
    <source>
        <dbReference type="Proteomes" id="UP000050795"/>
    </source>
</evidence>
<sequence>LIDWLTIISLTALTKSDDSLIETHSNTPSVIQLLFDGGELTNCSCNPGNSGSESSIPEVVNGGGGGVPTVHLECPVHLLAAKAKLNFRHH</sequence>
<accession>A0AA85JRJ4</accession>
<name>A0AA85JRJ4_TRIRE</name>
<organism evidence="1 2">
    <name type="scientific">Trichobilharzia regenti</name>
    <name type="common">Nasal bird schistosome</name>
    <dbReference type="NCBI Taxonomy" id="157069"/>
    <lineage>
        <taxon>Eukaryota</taxon>
        <taxon>Metazoa</taxon>
        <taxon>Spiralia</taxon>
        <taxon>Lophotrochozoa</taxon>
        <taxon>Platyhelminthes</taxon>
        <taxon>Trematoda</taxon>
        <taxon>Digenea</taxon>
        <taxon>Strigeidida</taxon>
        <taxon>Schistosomatoidea</taxon>
        <taxon>Schistosomatidae</taxon>
        <taxon>Trichobilharzia</taxon>
    </lineage>
</organism>
<dbReference type="WBParaSite" id="TREG1_31850.1">
    <property type="protein sequence ID" value="TREG1_31850.1"/>
    <property type="gene ID" value="TREG1_31850"/>
</dbReference>
<reference evidence="2" key="2">
    <citation type="submission" date="2023-11" db="UniProtKB">
        <authorList>
            <consortium name="WormBaseParasite"/>
        </authorList>
    </citation>
    <scope>IDENTIFICATION</scope>
</reference>
<dbReference type="AlphaFoldDB" id="A0AA85JRJ4"/>
<proteinExistence type="predicted"/>